<dbReference type="PROSITE" id="PS51259">
    <property type="entry name" value="MHD2"/>
    <property type="match status" value="1"/>
</dbReference>
<feature type="domain" description="MHD2" evidence="3">
    <location>
        <begin position="973"/>
        <end position="1089"/>
    </location>
</feature>
<dbReference type="AlphaFoldDB" id="A0A177WKJ6"/>
<dbReference type="Gene3D" id="1.20.58.1100">
    <property type="match status" value="1"/>
</dbReference>
<dbReference type="Pfam" id="PF00168">
    <property type="entry name" value="C2"/>
    <property type="match status" value="1"/>
</dbReference>
<dbReference type="InterPro" id="IPR014772">
    <property type="entry name" value="Munc13_dom-2"/>
</dbReference>
<dbReference type="PROSITE" id="PS50004">
    <property type="entry name" value="C2"/>
    <property type="match status" value="1"/>
</dbReference>
<dbReference type="InterPro" id="IPR000008">
    <property type="entry name" value="C2_dom"/>
</dbReference>
<reference evidence="4 5" key="1">
    <citation type="submission" date="2006-10" db="EMBL/GenBank/DDBJ databases">
        <title>The Genome Sequence of Batrachochytrium dendrobatidis JEL423.</title>
        <authorList>
            <consortium name="The Broad Institute Genome Sequencing Platform"/>
            <person name="Birren B."/>
            <person name="Lander E."/>
            <person name="Galagan J."/>
            <person name="Cuomo C."/>
            <person name="Devon K."/>
            <person name="Jaffe D."/>
            <person name="Butler J."/>
            <person name="Alvarez P."/>
            <person name="Gnerre S."/>
            <person name="Grabherr M."/>
            <person name="Kleber M."/>
            <person name="Mauceli E."/>
            <person name="Brockman W."/>
            <person name="Young S."/>
            <person name="LaButti K."/>
            <person name="Sykes S."/>
            <person name="DeCaprio D."/>
            <person name="Crawford M."/>
            <person name="Koehrsen M."/>
            <person name="Engels R."/>
            <person name="Montgomery P."/>
            <person name="Pearson M."/>
            <person name="Howarth C."/>
            <person name="Larson L."/>
            <person name="White J."/>
            <person name="O'Leary S."/>
            <person name="Kodira C."/>
            <person name="Zeng Q."/>
            <person name="Yandava C."/>
            <person name="Alvarado L."/>
            <person name="Longcore J."/>
            <person name="James T."/>
        </authorList>
    </citation>
    <scope>NUCLEOTIDE SEQUENCE [LARGE SCALE GENOMIC DNA]</scope>
    <source>
        <strain evidence="4 5">JEL423</strain>
    </source>
</reference>
<dbReference type="Gene3D" id="2.60.40.150">
    <property type="entry name" value="C2 domain"/>
    <property type="match status" value="1"/>
</dbReference>
<dbReference type="EMBL" id="DS022303">
    <property type="protein sequence ID" value="OAJ39891.1"/>
    <property type="molecule type" value="Genomic_DNA"/>
</dbReference>
<evidence type="ECO:0008006" key="6">
    <source>
        <dbReference type="Google" id="ProtNLM"/>
    </source>
</evidence>
<organism evidence="4 5">
    <name type="scientific">Batrachochytrium dendrobatidis (strain JEL423)</name>
    <dbReference type="NCBI Taxonomy" id="403673"/>
    <lineage>
        <taxon>Eukaryota</taxon>
        <taxon>Fungi</taxon>
        <taxon>Fungi incertae sedis</taxon>
        <taxon>Chytridiomycota</taxon>
        <taxon>Chytridiomycota incertae sedis</taxon>
        <taxon>Chytridiomycetes</taxon>
        <taxon>Rhizophydiales</taxon>
        <taxon>Rhizophydiales incertae sedis</taxon>
        <taxon>Batrachochytrium</taxon>
    </lineage>
</organism>
<dbReference type="CDD" id="cd00030">
    <property type="entry name" value="C2"/>
    <property type="match status" value="1"/>
</dbReference>
<gene>
    <name evidence="4" type="ORF">BDEG_23689</name>
</gene>
<evidence type="ECO:0000259" key="3">
    <source>
        <dbReference type="PROSITE" id="PS51259"/>
    </source>
</evidence>
<evidence type="ECO:0000313" key="5">
    <source>
        <dbReference type="Proteomes" id="UP000077115"/>
    </source>
</evidence>
<reference evidence="4 5" key="2">
    <citation type="submission" date="2016-05" db="EMBL/GenBank/DDBJ databases">
        <title>Lineage-specific infection strategies underlie the spectrum of fungal disease in amphibians.</title>
        <authorList>
            <person name="Cuomo C.A."/>
            <person name="Farrer R.A."/>
            <person name="James T."/>
            <person name="Longcore J."/>
            <person name="Birren B."/>
        </authorList>
    </citation>
    <scope>NUCLEOTIDE SEQUENCE [LARGE SCALE GENOMIC DNA]</scope>
    <source>
        <strain evidence="4 5">JEL423</strain>
    </source>
</reference>
<dbReference type="InterPro" id="IPR014770">
    <property type="entry name" value="Munc13_1"/>
</dbReference>
<dbReference type="PANTHER" id="PTHR47263:SF1">
    <property type="entry name" value="C2 DOMAIN PROTEIN (AFU_ORTHOLOGUE AFUA_7G02350)"/>
    <property type="match status" value="1"/>
</dbReference>
<protein>
    <recommendedName>
        <fullName evidence="6">C2 domain-containing protein</fullName>
    </recommendedName>
</protein>
<dbReference type="OrthoDB" id="2015333at2759"/>
<accession>A0A177WKJ6</accession>
<dbReference type="SMART" id="SM00239">
    <property type="entry name" value="C2"/>
    <property type="match status" value="2"/>
</dbReference>
<dbReference type="InterPro" id="IPR052811">
    <property type="entry name" value="Glucose_resp_signaling"/>
</dbReference>
<name>A0A177WKJ6_BATDL</name>
<evidence type="ECO:0000259" key="1">
    <source>
        <dbReference type="PROSITE" id="PS50004"/>
    </source>
</evidence>
<feature type="domain" description="C2" evidence="1">
    <location>
        <begin position="113"/>
        <end position="238"/>
    </location>
</feature>
<dbReference type="Gene3D" id="1.10.357.50">
    <property type="match status" value="1"/>
</dbReference>
<dbReference type="InterPro" id="IPR010439">
    <property type="entry name" value="MUN_dom"/>
</dbReference>
<evidence type="ECO:0000313" key="4">
    <source>
        <dbReference type="EMBL" id="OAJ39891.1"/>
    </source>
</evidence>
<dbReference type="Proteomes" id="UP000077115">
    <property type="component" value="Unassembled WGS sequence"/>
</dbReference>
<dbReference type="PANTHER" id="PTHR47263">
    <property type="entry name" value="ADENYLATE CYCLASE ACTIVATION PROTEIN GIT1"/>
    <property type="match status" value="1"/>
</dbReference>
<dbReference type="STRING" id="403673.A0A177WKJ6"/>
<sequence length="1170" mass="133038">MNLRQSSTLADLAPPTLPLSGPPEDIVLQCCDRVRAIFDIHQQAYENMVDSILEVYEVDTVAQDLDVCHLLLSNHAGYLHLSDFGSQEEYDLWRAGELAALDKLVQLSQLGIPAPSSASSFSKLHANRSEAILILRVMGAQGLTPKDKQSGSNNPYCVVEFMNRVFVSPVHKHTTSPQWEFQIPLQVVISIWNRPTGIEKGRISQPSSSKEAFLGVCVLSTRHLFEWAQHKEQRTQSLDLGKRSAKSRVSGSLTIAVELAFFGTVSTDRSKHISGNTRQISEVVYRAIPPDPNRYYYELYRLVVEYDFAVCGASSISDLSLTLLHDIAGSWRIRPSFRTLCAYDILSKLYSQGYISAELLYQQGFTKAFHEVVGGKVAITKAESHIFQSCSETLSKLLEYQLCTFFNMIKSTTEDVDCSRKSKHQLEMMTVMISALRTCPLIPGSVENTNVAEYASQLLLQSLTARYHGLLGISNICQDNTDYLPLTLLIDSIRSELGVYNERYDVVLFGSVHVPSLAAKALYGPVSSQLEEFAKTYVAVSPDMSDVFDLYAATRKLQSVCELMDFRLSDQFPVTRWFRSFVKEWLIRSEKSVNEWVKSALDVDKFVRISNTILHSTSIIDIFTSFQQQLDFIRMLDWPNEVELHMFYGRLLQTFVEGIARYTQMTDEKLNAVLMDSRNRQAVKRRITVAQFDKIHIHFKIPNFIKNKAAEDHEIQYRFTPEACVHLSNIQALYPRFCDLLENIPKPHCETSPSTGLFQSSERMLYGEPKYSVRIEIVRGHRLLITRPWITRLSCQVSTAYGRRLGSTCSILQASNPVWNQFIYAHLTGSEIISGIHFFVLHHCPDKPDAQYAVGKVHIEGVQSVMDMSNGLETLVQLGSYGRLLVRIHISSPENILFIKNMVSSRTNASMKQVMKYFVDQLCFDFQERIYLISLKYKTQAFTAFIQKKNPMFFKSRDATEPSHNAINMDELGVDLEPLFEHLNANMEVLTENVDEPLAFEIIGMIWDCVLTTAEGLIVPSLADEAKERKPWDERRMSFFRKFIEAAELFFRSGGEGLPDDAIFTRAYRQLQFIIASYEHSRQILIETYSQCIQTDPKTAPNDIQMDSIKVPIKESDVESQKSALLSNFTPSTHLVAMDAQSDLDWILKLLKMRGGKEIVDSKLRERLLI</sequence>
<dbReference type="InterPro" id="IPR035892">
    <property type="entry name" value="C2_domain_sf"/>
</dbReference>
<dbReference type="SUPFAM" id="SSF49562">
    <property type="entry name" value="C2 domain (Calcium/lipid-binding domain, CaLB)"/>
    <property type="match status" value="2"/>
</dbReference>
<evidence type="ECO:0000259" key="2">
    <source>
        <dbReference type="PROSITE" id="PS51258"/>
    </source>
</evidence>
<proteinExistence type="predicted"/>
<feature type="domain" description="MHD1" evidence="2">
    <location>
        <begin position="548"/>
        <end position="666"/>
    </location>
</feature>
<dbReference type="PROSITE" id="PS51258">
    <property type="entry name" value="MHD1"/>
    <property type="match status" value="1"/>
</dbReference>
<dbReference type="VEuPathDB" id="FungiDB:BDEG_23689"/>
<dbReference type="Pfam" id="PF06292">
    <property type="entry name" value="MUN"/>
    <property type="match status" value="1"/>
</dbReference>